<keyword evidence="4 5" id="KW-0472">Membrane</keyword>
<dbReference type="Pfam" id="PF12127">
    <property type="entry name" value="FloA"/>
    <property type="match status" value="1"/>
</dbReference>
<gene>
    <name evidence="6" type="ORF">Pan14r_14340</name>
</gene>
<reference evidence="6 7" key="1">
    <citation type="submission" date="2019-02" db="EMBL/GenBank/DDBJ databases">
        <title>Deep-cultivation of Planctomycetes and their phenomic and genomic characterization uncovers novel biology.</title>
        <authorList>
            <person name="Wiegand S."/>
            <person name="Jogler M."/>
            <person name="Boedeker C."/>
            <person name="Pinto D."/>
            <person name="Vollmers J."/>
            <person name="Rivas-Marin E."/>
            <person name="Kohn T."/>
            <person name="Peeters S.H."/>
            <person name="Heuer A."/>
            <person name="Rast P."/>
            <person name="Oberbeckmann S."/>
            <person name="Bunk B."/>
            <person name="Jeske O."/>
            <person name="Meyerdierks A."/>
            <person name="Storesund J.E."/>
            <person name="Kallscheuer N."/>
            <person name="Luecker S."/>
            <person name="Lage O.M."/>
            <person name="Pohl T."/>
            <person name="Merkel B.J."/>
            <person name="Hornburger P."/>
            <person name="Mueller R.-W."/>
            <person name="Bruemmer F."/>
            <person name="Labrenz M."/>
            <person name="Spormann A.M."/>
            <person name="Op Den Camp H."/>
            <person name="Overmann J."/>
            <person name="Amann R."/>
            <person name="Jetten M.S.M."/>
            <person name="Mascher T."/>
            <person name="Medema M.H."/>
            <person name="Devos D.P."/>
            <person name="Kaster A.-K."/>
            <person name="Ovreas L."/>
            <person name="Rohde M."/>
            <person name="Galperin M.Y."/>
            <person name="Jogler C."/>
        </authorList>
    </citation>
    <scope>NUCLEOTIDE SEQUENCE [LARGE SCALE GENOMIC DNA]</scope>
    <source>
        <strain evidence="6 7">Pan14r</strain>
    </source>
</reference>
<dbReference type="Proteomes" id="UP000317238">
    <property type="component" value="Unassembled WGS sequence"/>
</dbReference>
<name>A0A5C5Y1W8_9PLAN</name>
<evidence type="ECO:0000256" key="5">
    <source>
        <dbReference type="SAM" id="Phobius"/>
    </source>
</evidence>
<accession>A0A5C5Y1W8</accession>
<evidence type="ECO:0000313" key="7">
    <source>
        <dbReference type="Proteomes" id="UP000317238"/>
    </source>
</evidence>
<evidence type="ECO:0000256" key="3">
    <source>
        <dbReference type="ARBA" id="ARBA00022989"/>
    </source>
</evidence>
<organism evidence="6 7">
    <name type="scientific">Crateriforma conspicua</name>
    <dbReference type="NCBI Taxonomy" id="2527996"/>
    <lineage>
        <taxon>Bacteria</taxon>
        <taxon>Pseudomonadati</taxon>
        <taxon>Planctomycetota</taxon>
        <taxon>Planctomycetia</taxon>
        <taxon>Planctomycetales</taxon>
        <taxon>Planctomycetaceae</taxon>
        <taxon>Crateriforma</taxon>
    </lineage>
</organism>
<dbReference type="InterPro" id="IPR022853">
    <property type="entry name" value="FloA"/>
</dbReference>
<proteinExistence type="predicted"/>
<protein>
    <submittedName>
        <fullName evidence="6">SigmaW regulon antibacterial</fullName>
    </submittedName>
</protein>
<evidence type="ECO:0000313" key="6">
    <source>
        <dbReference type="EMBL" id="TWT69150.1"/>
    </source>
</evidence>
<dbReference type="OrthoDB" id="289226at2"/>
<keyword evidence="1" id="KW-1003">Cell membrane</keyword>
<evidence type="ECO:0000256" key="2">
    <source>
        <dbReference type="ARBA" id="ARBA00022692"/>
    </source>
</evidence>
<feature type="transmembrane region" description="Helical" evidence="5">
    <location>
        <begin position="6"/>
        <end position="29"/>
    </location>
</feature>
<keyword evidence="7" id="KW-1185">Reference proteome</keyword>
<dbReference type="RefSeq" id="WP_146438704.1">
    <property type="nucleotide sequence ID" value="NZ_SJPL01000001.1"/>
</dbReference>
<keyword evidence="3 5" id="KW-1133">Transmembrane helix</keyword>
<evidence type="ECO:0000256" key="1">
    <source>
        <dbReference type="ARBA" id="ARBA00022475"/>
    </source>
</evidence>
<dbReference type="AlphaFoldDB" id="A0A5C5Y1W8"/>
<evidence type="ECO:0000256" key="4">
    <source>
        <dbReference type="ARBA" id="ARBA00023136"/>
    </source>
</evidence>
<keyword evidence="2 5" id="KW-0812">Transmembrane</keyword>
<sequence length="122" mass="13399">MNNELIAIIVAAFLAVFILVVATVFLLLIRPWLQDFLSGGKASPLTILAMRLRGMPVKTICDAYIMIVHCGGAVEINQVQKAHLMGADVDKLARAVCFAKQSDEPFVWDDLVATAIEDNSRR</sequence>
<dbReference type="EMBL" id="SJPL01000001">
    <property type="protein sequence ID" value="TWT69150.1"/>
    <property type="molecule type" value="Genomic_DNA"/>
</dbReference>
<comment type="caution">
    <text evidence="6">The sequence shown here is derived from an EMBL/GenBank/DDBJ whole genome shotgun (WGS) entry which is preliminary data.</text>
</comment>